<dbReference type="InterPro" id="IPR018194">
    <property type="entry name" value="Ni-dep_hyd_lsu_Ni_BS"/>
</dbReference>
<dbReference type="EMBL" id="AP025730">
    <property type="protein sequence ID" value="BDI04779.1"/>
    <property type="molecule type" value="Genomic_DNA"/>
</dbReference>
<evidence type="ECO:0000313" key="14">
    <source>
        <dbReference type="Proteomes" id="UP001057498"/>
    </source>
</evidence>
<name>A0ABM7YK34_9BURK</name>
<dbReference type="RefSeq" id="WP_251972878.1">
    <property type="nucleotide sequence ID" value="NZ_AP025730.1"/>
</dbReference>
<dbReference type="InterPro" id="IPR050867">
    <property type="entry name" value="NiFe/NiFeSe_hydrgnase_LSU"/>
</dbReference>
<organism evidence="13 14">
    <name type="scientific">Sphaerotilus microaerophilus</name>
    <dbReference type="NCBI Taxonomy" id="2914710"/>
    <lineage>
        <taxon>Bacteria</taxon>
        <taxon>Pseudomonadati</taxon>
        <taxon>Pseudomonadota</taxon>
        <taxon>Betaproteobacteria</taxon>
        <taxon>Burkholderiales</taxon>
        <taxon>Sphaerotilaceae</taxon>
        <taxon>Sphaerotilus</taxon>
    </lineage>
</organism>
<evidence type="ECO:0000256" key="8">
    <source>
        <dbReference type="ARBA" id="ARBA00037655"/>
    </source>
</evidence>
<evidence type="ECO:0000256" key="2">
    <source>
        <dbReference type="ARBA" id="ARBA00004196"/>
    </source>
</evidence>
<sequence>MGAIETQGFKLDDSGRRIVVDPVTRIEGHMRCEVNVDKDNVIRNAVSTGTMWRGLEVILKGRDPRDAWAFVERICGVCTGTHALTSVRAVEDALGIKIPKNAHLLRELFNKTLQVHDHAVHFYHLHALDWVDVVSALKADPKKTSELQQLVSPSHPMSSPGYFRDVQNRLKKFVESGQLGPFMNGYWGNKAYVLPAEANLMAVTHYLEALDLQKEWVKVHTIIGGKNPHPNFLVGGMPCAINIDGNGAAGAPINMERLNFIKARIDEMVEFVKNVYLPDVLAIGTLYKHAGWLHGGGLSATNVLDYGEFPKVNYDKSTDQLPGGAIINGNWDEILPVDPRDPEQVQEFVTHSWYKYADAIGGDNKGLHPWDGVTEPNYKPEGPKFKGSRTAIEQVDESAKYSWIKAPRWRGHAMEVGPLPRYILAYAHAKKGNKYAQRPKEQLEFAAQMINSAIPKALGLPETQFTLKQMLPSTIGRTLARCLEAQYCAEMMVDDHAELIANIKAGDTATANVDKWDPASWPKEAKGVGCTAAPRGGLAHWIRIKEGRIENYQCVVPTTWNGSPRDHKGQIGAFEASLMNTPMANPEQPLEILRTLHSFDPCLACSTHVMSPDGQELTTVKVR</sequence>
<evidence type="ECO:0000313" key="13">
    <source>
        <dbReference type="EMBL" id="BDI04779.1"/>
    </source>
</evidence>
<comment type="similarity">
    <text evidence="3 12">Belongs to the [NiFe]/[NiFeSe] hydrogenase large subunit family.</text>
</comment>
<evidence type="ECO:0000256" key="11">
    <source>
        <dbReference type="ARBA" id="ARBA00042683"/>
    </source>
</evidence>
<dbReference type="PANTHER" id="PTHR42958:SF2">
    <property type="entry name" value="UPTAKE HYDROGENASE LARGE SUBUNIT"/>
    <property type="match status" value="1"/>
</dbReference>
<dbReference type="SUPFAM" id="SSF56762">
    <property type="entry name" value="HydB/Nqo4-like"/>
    <property type="match status" value="1"/>
</dbReference>
<dbReference type="InterPro" id="IPR001501">
    <property type="entry name" value="Ni-dep_hyd_lsu"/>
</dbReference>
<dbReference type="InterPro" id="IPR029014">
    <property type="entry name" value="NiFe-Hase_large"/>
</dbReference>
<keyword evidence="14" id="KW-1185">Reference proteome</keyword>
<reference evidence="13" key="1">
    <citation type="submission" date="2022-04" db="EMBL/GenBank/DDBJ databases">
        <title>Whole genome sequence of Sphaerotilus sp. FB-5.</title>
        <authorList>
            <person name="Takeda M."/>
            <person name="Narihara S."/>
            <person name="Akimoto M."/>
            <person name="Akimoto R."/>
            <person name="Nishiyashiki S."/>
            <person name="Murakami T."/>
        </authorList>
    </citation>
    <scope>NUCLEOTIDE SEQUENCE</scope>
    <source>
        <strain evidence="13">FB-5</strain>
    </source>
</reference>
<comment type="subunit">
    <text evidence="4">Heterodimer of a large and a small subunit.</text>
</comment>
<evidence type="ECO:0000256" key="5">
    <source>
        <dbReference type="ARBA" id="ARBA00022596"/>
    </source>
</evidence>
<keyword evidence="5 12" id="KW-0533">Nickel</keyword>
<evidence type="ECO:0000256" key="10">
    <source>
        <dbReference type="ARBA" id="ARBA00041237"/>
    </source>
</evidence>
<dbReference type="PROSITE" id="PS00507">
    <property type="entry name" value="NI_HGENASE_L_1"/>
    <property type="match status" value="1"/>
</dbReference>
<gene>
    <name evidence="13" type="primary">hupL</name>
    <name evidence="13" type="ORF">CATMQ487_17490</name>
</gene>
<evidence type="ECO:0000256" key="4">
    <source>
        <dbReference type="ARBA" id="ARBA00011771"/>
    </source>
</evidence>
<dbReference type="Gene3D" id="1.10.645.10">
    <property type="entry name" value="Cytochrome-c3 Hydrogenase, chain B"/>
    <property type="match status" value="1"/>
</dbReference>
<protein>
    <recommendedName>
        <fullName evidence="9">Uptake hydrogenase large subunit</fullName>
    </recommendedName>
    <alternativeName>
        <fullName evidence="11">Hydrogenlyase</fullName>
    </alternativeName>
    <alternativeName>
        <fullName evidence="10">Membrane-bound hydrogenase large subunit</fullName>
    </alternativeName>
</protein>
<proteinExistence type="inferred from homology"/>
<dbReference type="PROSITE" id="PS00508">
    <property type="entry name" value="NI_HGENASE_L_2"/>
    <property type="match status" value="1"/>
</dbReference>
<comment type="function">
    <text evidence="8">This enzyme recycles the H(2) produced by nitrogenase to increase the production of ATP and to protect nitrogenase against inhibition or damage by O(2) under carbon- or phosphate-limited conditions.</text>
</comment>
<keyword evidence="7 12" id="KW-0560">Oxidoreductase</keyword>
<dbReference type="Proteomes" id="UP001057498">
    <property type="component" value="Chromosome"/>
</dbReference>
<comment type="cofactor">
    <cofactor evidence="1">
        <name>Ni(2+)</name>
        <dbReference type="ChEBI" id="CHEBI:49786"/>
    </cofactor>
</comment>
<dbReference type="Pfam" id="PF00374">
    <property type="entry name" value="NiFeSe_Hases"/>
    <property type="match status" value="1"/>
</dbReference>
<dbReference type="PANTHER" id="PTHR42958">
    <property type="entry name" value="HYDROGENASE-2 LARGE CHAIN"/>
    <property type="match status" value="1"/>
</dbReference>
<evidence type="ECO:0000256" key="3">
    <source>
        <dbReference type="ARBA" id="ARBA00009292"/>
    </source>
</evidence>
<accession>A0ABM7YK34</accession>
<evidence type="ECO:0000256" key="1">
    <source>
        <dbReference type="ARBA" id="ARBA00001967"/>
    </source>
</evidence>
<evidence type="ECO:0000256" key="12">
    <source>
        <dbReference type="RuleBase" id="RU003896"/>
    </source>
</evidence>
<keyword evidence="6 12" id="KW-0479">Metal-binding</keyword>
<evidence type="ECO:0000256" key="6">
    <source>
        <dbReference type="ARBA" id="ARBA00022723"/>
    </source>
</evidence>
<comment type="subcellular location">
    <subcellularLocation>
        <location evidence="2">Cell envelope</location>
    </subcellularLocation>
</comment>
<evidence type="ECO:0000256" key="7">
    <source>
        <dbReference type="ARBA" id="ARBA00023002"/>
    </source>
</evidence>
<evidence type="ECO:0000256" key="9">
    <source>
        <dbReference type="ARBA" id="ARBA00040803"/>
    </source>
</evidence>